<dbReference type="Pfam" id="PF03189">
    <property type="entry name" value="Otopetrin"/>
    <property type="match status" value="3"/>
</dbReference>
<dbReference type="Gene3D" id="4.10.830.40">
    <property type="match status" value="1"/>
</dbReference>
<feature type="domain" description="B box-type" evidence="15">
    <location>
        <begin position="31"/>
        <end position="79"/>
    </location>
</feature>
<evidence type="ECO:0000256" key="4">
    <source>
        <dbReference type="ARBA" id="ARBA00022475"/>
    </source>
</evidence>
<dbReference type="InterPro" id="IPR000315">
    <property type="entry name" value="Znf_B-box"/>
</dbReference>
<keyword evidence="9 14" id="KW-1133">Transmembrane helix</keyword>
<evidence type="ECO:0000256" key="1">
    <source>
        <dbReference type="ARBA" id="ARBA00004651"/>
    </source>
</evidence>
<dbReference type="InterPro" id="IPR004878">
    <property type="entry name" value="Otopetrin"/>
</dbReference>
<dbReference type="PANTHER" id="PTHR21522">
    <property type="entry name" value="PROTON CHANNEL OTOP"/>
    <property type="match status" value="1"/>
</dbReference>
<dbReference type="SMART" id="SM00336">
    <property type="entry name" value="BBOX"/>
    <property type="match status" value="2"/>
</dbReference>
<organism evidence="17 18">
    <name type="scientific">Stegastes partitus</name>
    <name type="common">bicolor damselfish</name>
    <dbReference type="NCBI Taxonomy" id="144197"/>
    <lineage>
        <taxon>Eukaryota</taxon>
        <taxon>Metazoa</taxon>
        <taxon>Chordata</taxon>
        <taxon>Craniata</taxon>
        <taxon>Vertebrata</taxon>
        <taxon>Euteleostomi</taxon>
        <taxon>Actinopterygii</taxon>
        <taxon>Neopterygii</taxon>
        <taxon>Teleostei</taxon>
        <taxon>Neoteleostei</taxon>
        <taxon>Acanthomorphata</taxon>
        <taxon>Ovalentaria</taxon>
        <taxon>Pomacentridae</taxon>
        <taxon>Stegastes</taxon>
    </lineage>
</organism>
<dbReference type="Gene3D" id="3.30.160.60">
    <property type="entry name" value="Classic Zinc Finger"/>
    <property type="match status" value="1"/>
</dbReference>
<dbReference type="Pfam" id="PF00643">
    <property type="entry name" value="zf-B_box"/>
    <property type="match status" value="1"/>
</dbReference>
<dbReference type="CDD" id="cd19769">
    <property type="entry name" value="Bbox2_TRIM16-like"/>
    <property type="match status" value="1"/>
</dbReference>
<keyword evidence="6" id="KW-0479">Metal-binding</keyword>
<evidence type="ECO:0000313" key="17">
    <source>
        <dbReference type="Proteomes" id="UP000694891"/>
    </source>
</evidence>
<dbReference type="CDD" id="cd19839">
    <property type="entry name" value="Bbox1_TRIM16"/>
    <property type="match status" value="1"/>
</dbReference>
<dbReference type="Gene3D" id="2.60.120.920">
    <property type="match status" value="1"/>
</dbReference>
<feature type="transmembrane region" description="Helical" evidence="14">
    <location>
        <begin position="909"/>
        <end position="927"/>
    </location>
</feature>
<dbReference type="GO" id="GO:0005886">
    <property type="term" value="C:plasma membrane"/>
    <property type="evidence" value="ECO:0007669"/>
    <property type="project" value="UniProtKB-SubCell"/>
</dbReference>
<dbReference type="Proteomes" id="UP000694891">
    <property type="component" value="Unplaced"/>
</dbReference>
<dbReference type="Pfam" id="PF25600">
    <property type="entry name" value="TRIM_CC"/>
    <property type="match status" value="1"/>
</dbReference>
<dbReference type="PANTHER" id="PTHR21522:SF35">
    <property type="entry name" value="PROTON CHANNEL OTOP2"/>
    <property type="match status" value="1"/>
</dbReference>
<evidence type="ECO:0000256" key="11">
    <source>
        <dbReference type="ARBA" id="ARBA00023136"/>
    </source>
</evidence>
<evidence type="ECO:0000313" key="18">
    <source>
        <dbReference type="RefSeq" id="XP_008301752.1"/>
    </source>
</evidence>
<dbReference type="GO" id="GO:0015252">
    <property type="term" value="F:proton channel activity"/>
    <property type="evidence" value="ECO:0007669"/>
    <property type="project" value="InterPro"/>
</dbReference>
<feature type="transmembrane region" description="Helical" evidence="14">
    <location>
        <begin position="613"/>
        <end position="633"/>
    </location>
</feature>
<evidence type="ECO:0000259" key="16">
    <source>
        <dbReference type="SMART" id="SM00589"/>
    </source>
</evidence>
<evidence type="ECO:0000256" key="2">
    <source>
        <dbReference type="ARBA" id="ARBA00006513"/>
    </source>
</evidence>
<feature type="transmembrane region" description="Helical" evidence="14">
    <location>
        <begin position="876"/>
        <end position="897"/>
    </location>
</feature>
<evidence type="ECO:0000256" key="6">
    <source>
        <dbReference type="ARBA" id="ARBA00022771"/>
    </source>
</evidence>
<evidence type="ECO:0000256" key="13">
    <source>
        <dbReference type="SAM" id="Coils"/>
    </source>
</evidence>
<feature type="transmembrane region" description="Helical" evidence="14">
    <location>
        <begin position="986"/>
        <end position="1005"/>
    </location>
</feature>
<comment type="subcellular location">
    <subcellularLocation>
        <location evidence="1">Cell membrane</location>
        <topology evidence="1">Multi-pass membrane protein</topology>
    </subcellularLocation>
</comment>
<keyword evidence="8" id="KW-0862">Zinc</keyword>
<dbReference type="InterPro" id="IPR058030">
    <property type="entry name" value="TRIM8/14/16/25/29/45/65_CC"/>
</dbReference>
<evidence type="ECO:0000256" key="14">
    <source>
        <dbReference type="SAM" id="Phobius"/>
    </source>
</evidence>
<evidence type="ECO:0000256" key="10">
    <source>
        <dbReference type="ARBA" id="ARBA00023065"/>
    </source>
</evidence>
<feature type="transmembrane region" description="Helical" evidence="14">
    <location>
        <begin position="792"/>
        <end position="814"/>
    </location>
</feature>
<keyword evidence="11 14" id="KW-0472">Membrane</keyword>
<keyword evidence="12" id="KW-0407">Ion channel</keyword>
<evidence type="ECO:0000256" key="8">
    <source>
        <dbReference type="ARBA" id="ARBA00022833"/>
    </source>
</evidence>
<feature type="transmembrane region" description="Helical" evidence="14">
    <location>
        <begin position="748"/>
        <end position="771"/>
    </location>
</feature>
<reference evidence="18" key="1">
    <citation type="submission" date="2025-08" db="UniProtKB">
        <authorList>
            <consortium name="RefSeq"/>
        </authorList>
    </citation>
    <scope>IDENTIFICATION</scope>
</reference>
<evidence type="ECO:0000256" key="12">
    <source>
        <dbReference type="ARBA" id="ARBA00023303"/>
    </source>
</evidence>
<dbReference type="SUPFAM" id="SSF49899">
    <property type="entry name" value="Concanavalin A-like lectins/glucanases"/>
    <property type="match status" value="1"/>
</dbReference>
<keyword evidence="3" id="KW-0813">Transport</keyword>
<evidence type="ECO:0000256" key="5">
    <source>
        <dbReference type="ARBA" id="ARBA00022692"/>
    </source>
</evidence>
<proteinExistence type="inferred from homology"/>
<comment type="similarity">
    <text evidence="2">Belongs to the otopetrin family.</text>
</comment>
<feature type="transmembrane region" description="Helical" evidence="14">
    <location>
        <begin position="580"/>
        <end position="601"/>
    </location>
</feature>
<name>A0A9Y4NQT6_9TELE</name>
<dbReference type="RefSeq" id="XP_008301752.1">
    <property type="nucleotide sequence ID" value="XM_008303530.1"/>
</dbReference>
<dbReference type="SMART" id="SM00589">
    <property type="entry name" value="PRY"/>
    <property type="match status" value="1"/>
</dbReference>
<dbReference type="InterPro" id="IPR006574">
    <property type="entry name" value="PRY"/>
</dbReference>
<dbReference type="InterPro" id="IPR003879">
    <property type="entry name" value="Butyrophylin_SPRY"/>
</dbReference>
<evidence type="ECO:0000256" key="9">
    <source>
        <dbReference type="ARBA" id="ARBA00022989"/>
    </source>
</evidence>
<feature type="domain" description="B box-type" evidence="15">
    <location>
        <begin position="83"/>
        <end position="123"/>
    </location>
</feature>
<dbReference type="PRINTS" id="PR01407">
    <property type="entry name" value="BUTYPHLNCDUF"/>
</dbReference>
<evidence type="ECO:0000259" key="15">
    <source>
        <dbReference type="SMART" id="SM00336"/>
    </source>
</evidence>
<keyword evidence="5 14" id="KW-0812">Transmembrane</keyword>
<protein>
    <submittedName>
        <fullName evidence="18">Uncharacterized protein LOC103373606</fullName>
    </submittedName>
</protein>
<dbReference type="SUPFAM" id="SSF57845">
    <property type="entry name" value="B-box zinc-binding domain"/>
    <property type="match status" value="1"/>
</dbReference>
<dbReference type="GeneID" id="103373606"/>
<feature type="coiled-coil region" evidence="13">
    <location>
        <begin position="203"/>
        <end position="233"/>
    </location>
</feature>
<dbReference type="GO" id="GO:0008270">
    <property type="term" value="F:zinc ion binding"/>
    <property type="evidence" value="ECO:0007669"/>
    <property type="project" value="UniProtKB-KW"/>
</dbReference>
<feature type="transmembrane region" description="Helical" evidence="14">
    <location>
        <begin position="545"/>
        <end position="568"/>
    </location>
</feature>
<keyword evidence="10" id="KW-0406">Ion transport</keyword>
<feature type="transmembrane region" description="Helical" evidence="14">
    <location>
        <begin position="653"/>
        <end position="671"/>
    </location>
</feature>
<keyword evidence="6" id="KW-0863">Zinc-finger</keyword>
<feature type="domain" description="SPRY-associated" evidence="16">
    <location>
        <begin position="371"/>
        <end position="424"/>
    </location>
</feature>
<feature type="transmembrane region" description="Helical" evidence="14">
    <location>
        <begin position="1017"/>
        <end position="1037"/>
    </location>
</feature>
<accession>A0A9Y4NQT6</accession>
<dbReference type="Pfam" id="PF13765">
    <property type="entry name" value="PRY"/>
    <property type="match status" value="1"/>
</dbReference>
<evidence type="ECO:0000256" key="7">
    <source>
        <dbReference type="ARBA" id="ARBA00022781"/>
    </source>
</evidence>
<keyword evidence="13" id="KW-0175">Coiled coil</keyword>
<keyword evidence="7" id="KW-0375">Hydrogen ion transport</keyword>
<keyword evidence="4" id="KW-1003">Cell membrane</keyword>
<feature type="transmembrane region" description="Helical" evidence="14">
    <location>
        <begin position="834"/>
        <end position="855"/>
    </location>
</feature>
<dbReference type="InterPro" id="IPR013320">
    <property type="entry name" value="ConA-like_dom_sf"/>
</dbReference>
<gene>
    <name evidence="18" type="primary">LOC103373606</name>
</gene>
<dbReference type="InterPro" id="IPR043136">
    <property type="entry name" value="B30.2/SPRY_sf"/>
</dbReference>
<sequence>MATLSSNNEENSKENQHTADIKEELEDTLLQQDVLCDSCMDSPSTALKSCLTCMVSYCEAHLRPHLENAKFQNHRLVDPLHDFDCQACEVHQLPLKRFCLMDGRCVCLDCESQEHEGHATASLEEARTQIETELQKKHKEISQSASAAEKAIGKLQDNNDLIKSSVQEVCVIAEQQFTRLHTTVEEARQGVMEGLEGEQKRALKQAEGIQAHLEQRRAELMKTLAQMNKLSKNKCDVDFLQEYSEWTKRELDACVPSVHINRMDHLTSYVQVVTDATQELCELILSTYKEKLKTICSSGECISHCIFYLISSLALQLQWIRPCVLFSHASSVLLGIATGLYVDKTLLDRLIPLVGYLGEIVDVHCFDPNYTRSLTFDPDTTHNFLRLMEGNRKLTNTSPWQHSYPDHPSRFEYWRQAISLESLYLGRHYIEAELSGEGAHVGVTYKSIDRKGEENPLIVLRVPTLTARRIPTALIFDSDSRRSVELQLARAKKPNDVVEAHPSNIETAAQMENIQHLPSPSNPPSVERVHHVEAVMERAHHGGGWLLSGIICINILILGCALVSGSAFNSVAITAVHRQIFLIILLLLTMLWMLFYTVITSRKDQAVLFKDSHAGPVWLQAGLVLFGLLSFLMDIFKIANYVGYLHCDSAVKVAFPVVQAVFLFVQTYFLWTHAKDCVQLHTNFTRCGLTLTLSTNLVVWMAAVTEESVHQTEIYNLNINMSQKFYRASYGDKKCKCSHSACDTFEEAFYYLYPFNIEYSLFASAMAYVMWKNVGRIVEDHSHHKVKFRPREVCLGPVTGILLVMAGLATFILYEVQILKEDREKTNAALLIHFSVNIVIVSLMSLSTVIGCIVYRLDHREHVSEKNPTRSLDVGLLVGASMGQFLISYFTIVAVVATGARGYLNALNLTWAVLVVLQLGLQNYFIIEGLHREPFHVIQEAALHTNAHALQENTELSAVVDSRRSVYFLASCPDKLSWKRRVLKEVCVFLLFANVILWIMPAFGARPQFDHSIEIYFYQYTMWTAIVNIGLPFGIFYRMHSVASLFEVHLTT</sequence>
<evidence type="ECO:0000256" key="3">
    <source>
        <dbReference type="ARBA" id="ARBA00022448"/>
    </source>
</evidence>
<keyword evidence="17" id="KW-1185">Reference proteome</keyword>
<dbReference type="AlphaFoldDB" id="A0A9Y4NQT6"/>